<proteinExistence type="predicted"/>
<evidence type="ECO:0000313" key="1">
    <source>
        <dbReference type="EMBL" id="JAI06963.1"/>
    </source>
</evidence>
<accession>A0A0E9XW68</accession>
<dbReference type="AlphaFoldDB" id="A0A0E9XW68"/>
<reference evidence="1" key="2">
    <citation type="journal article" date="2015" name="Fish Shellfish Immunol.">
        <title>Early steps in the European eel (Anguilla anguilla)-Vibrio vulnificus interaction in the gills: Role of the RtxA13 toxin.</title>
        <authorList>
            <person name="Callol A."/>
            <person name="Pajuelo D."/>
            <person name="Ebbesson L."/>
            <person name="Teles M."/>
            <person name="MacKenzie S."/>
            <person name="Amaro C."/>
        </authorList>
    </citation>
    <scope>NUCLEOTIDE SEQUENCE</scope>
</reference>
<organism evidence="1">
    <name type="scientific">Anguilla anguilla</name>
    <name type="common">European freshwater eel</name>
    <name type="synonym">Muraena anguilla</name>
    <dbReference type="NCBI Taxonomy" id="7936"/>
    <lineage>
        <taxon>Eukaryota</taxon>
        <taxon>Metazoa</taxon>
        <taxon>Chordata</taxon>
        <taxon>Craniata</taxon>
        <taxon>Vertebrata</taxon>
        <taxon>Euteleostomi</taxon>
        <taxon>Actinopterygii</taxon>
        <taxon>Neopterygii</taxon>
        <taxon>Teleostei</taxon>
        <taxon>Anguilliformes</taxon>
        <taxon>Anguillidae</taxon>
        <taxon>Anguilla</taxon>
    </lineage>
</organism>
<dbReference type="EMBL" id="GBXM01001615">
    <property type="protein sequence ID" value="JAI06963.1"/>
    <property type="molecule type" value="Transcribed_RNA"/>
</dbReference>
<protein>
    <submittedName>
        <fullName evidence="1">Uncharacterized protein</fullName>
    </submittedName>
</protein>
<name>A0A0E9XW68_ANGAN</name>
<reference evidence="1" key="1">
    <citation type="submission" date="2014-11" db="EMBL/GenBank/DDBJ databases">
        <authorList>
            <person name="Amaro Gonzalez C."/>
        </authorList>
    </citation>
    <scope>NUCLEOTIDE SEQUENCE</scope>
</reference>
<sequence length="31" mass="3681">MLPRTPQCDVYIKLQDLLFSLSDPPKRSQYQ</sequence>